<comment type="caution">
    <text evidence="3">The sequence shown here is derived from an EMBL/GenBank/DDBJ whole genome shotgun (WGS) entry which is preliminary data.</text>
</comment>
<evidence type="ECO:0000256" key="1">
    <source>
        <dbReference type="SAM" id="MobiDB-lite"/>
    </source>
</evidence>
<organism evidence="3 4">
    <name type="scientific">Symbiodinium necroappetens</name>
    <dbReference type="NCBI Taxonomy" id="1628268"/>
    <lineage>
        <taxon>Eukaryota</taxon>
        <taxon>Sar</taxon>
        <taxon>Alveolata</taxon>
        <taxon>Dinophyceae</taxon>
        <taxon>Suessiales</taxon>
        <taxon>Symbiodiniaceae</taxon>
        <taxon>Symbiodinium</taxon>
    </lineage>
</organism>
<feature type="region of interest" description="Disordered" evidence="1">
    <location>
        <begin position="497"/>
        <end position="537"/>
    </location>
</feature>
<name>A0A812M9Z9_9DINO</name>
<dbReference type="Gene3D" id="3.30.420.10">
    <property type="entry name" value="Ribonuclease H-like superfamily/Ribonuclease H"/>
    <property type="match status" value="1"/>
</dbReference>
<reference evidence="3" key="1">
    <citation type="submission" date="2021-02" db="EMBL/GenBank/DDBJ databases">
        <authorList>
            <person name="Dougan E. K."/>
            <person name="Rhodes N."/>
            <person name="Thang M."/>
            <person name="Chan C."/>
        </authorList>
    </citation>
    <scope>NUCLEOTIDE SEQUENCE</scope>
</reference>
<dbReference type="InterPro" id="IPR012337">
    <property type="entry name" value="RNaseH-like_sf"/>
</dbReference>
<sequence>VARRAVDTAPGPVRALQFLTVPVPGEPLQHAGTTLQHAMPMEPDLALRISDGRLLVMDVAGLIQEALPTVLTEIQWLRIERPIWDEVSAMSQQRMPAVPEALRYGMPAGLSNAFSTTSTTTGMLRDGVRIYRIRLFGNGKEVAHDVQAPCQQLDLVLCLLLGKLQHTAPNTCGPASIMMAKAQPPATGDVQEVLFLSHQTDVYDMVSLFVDGRPQGGSLVLAQLPRLTSTEHAIPESVRGAGCFALINGSPAHLAQRPVMHGDYVQLGCSGVFVPHVAAQGGKSVAAFGKCDYDRWASTWASATENGYSIRADCGRTPGGPFISMTEFNGMHLAMAYTTAQIPGAALFVTVCPQSDLRTVLLPLAPSPAHYIVLMIPSLAEDLGYLPLDPQQRPMTGGSMAKYWLFLLCLLPWHALSTDISGRHVQSSGKPTVLLVGLSPEVAPHLCKSVIHGQPNRFDVARRPVNGKLMSTSLALKVQAEVLKESHAPLRRIAIPTPSGRRHVPAGEAVATDTSLQPSGSGSNGVDAPQIGARSSTSTPRRAAICLDTAIAPPAVGLGFGLAPDMLDFLLLEHALHDLATDLPALPDLLSAARAGWTALEEWNRSEPLHGLQLFTDGSFFPSSSSAGWSVVVLGSCAGRAVRVGFMCGTCPGFSAYQGELCALVHARALALSVRPLPVAVASDCTSALQVAFGAAGFEHNDDFARALAGLSLASTVFQQPVMPLHIRSHTGCAFNDTADALAKGAARGVIGEPMLMKADAFWAGVRERVCDWVWLLAPQFLSSVQLPYLSPGGTWTRASCEAPPSTSVDPAVLQPETRLGVTGVGANDDFWVVSAPCADAGVGGWQALSDFTSEFGLTSQLPVSTTGQPIRTWTSPAGKDALIDYVLVSSDWQSSLTTLDTPDLQVSWDTDISTHVQVFHRHLHDRLVRDLPHMPAPARHPAVTARHHRRAQLHALFTAWRAGTASHRQCRLCKTAANRLAEICAATLRVGKWVRAAMQQDKASFSRAQIEAARGAGPAKFAHLLRAITRQGRRFKPPKVLPVIRQDGHDHIGQFAVTKVLGASYAAAERASPVQPGDFLDSCKVSRLLETPIEVTVFASNPVAAALAYGPVILKLLARGVNPAQWSGGVAHSIPKGSKDPGSVQGWRAILLLETDAKAYQKAWRPQAIRALEHTRAVGQHGGIPKHTLEQPAALARAHLQGLSASGRSGGALFVDCAAAYYSIVRDFYFSGLHHSWTQDELVQRSRLFFDDAEDQDRFLAEMREGQWLRALQLPADLHRIVMAQLQDTWYIDGSPGTTLYATRSGTAPGSPVADALFAFLFSRFLRGIEAYLRDTGITPTVHVCCAQAGDAAAPTWADDVVILFTASGPSVVASTLASLGGQVVSRLRGHTPLRIVPAYVHLGTTLNAELSETANLKRRALMLYTAFKPIKHRLLRNPYLFFHEKRELILSRIIPAFLHGSGLWRLSTRHEVDLAHGPLNAVFRQCIRPLTGYSAALLTHDEVLSALDLPSVEELIRVHQARALAQVLRADMRSSWEGFTADGCWLRQACAAAALVFPSEDLHSLVKDGAPDDLGPLSLHFQGKDRQLRNACRHYLRQCRSARKPVDWKAVLLRQEQADHVEVIASSGPRLQFACHLCDVASRQRLCVHLSRRHGQLAQ</sequence>
<dbReference type="GO" id="GO:0003676">
    <property type="term" value="F:nucleic acid binding"/>
    <property type="evidence" value="ECO:0007669"/>
    <property type="project" value="InterPro"/>
</dbReference>
<feature type="compositionally biased region" description="Polar residues" evidence="1">
    <location>
        <begin position="512"/>
        <end position="521"/>
    </location>
</feature>
<dbReference type="InterPro" id="IPR002156">
    <property type="entry name" value="RNaseH_domain"/>
</dbReference>
<feature type="domain" description="RNase H type-1" evidence="2">
    <location>
        <begin position="608"/>
        <end position="748"/>
    </location>
</feature>
<evidence type="ECO:0000259" key="2">
    <source>
        <dbReference type="PROSITE" id="PS50879"/>
    </source>
</evidence>
<gene>
    <name evidence="3" type="ORF">SNEC2469_LOCUS6032</name>
</gene>
<evidence type="ECO:0000313" key="4">
    <source>
        <dbReference type="Proteomes" id="UP000601435"/>
    </source>
</evidence>
<keyword evidence="4" id="KW-1185">Reference proteome</keyword>
<dbReference type="GO" id="GO:0004523">
    <property type="term" value="F:RNA-DNA hybrid ribonuclease activity"/>
    <property type="evidence" value="ECO:0007669"/>
    <property type="project" value="InterPro"/>
</dbReference>
<dbReference type="SUPFAM" id="SSF53098">
    <property type="entry name" value="Ribonuclease H-like"/>
    <property type="match status" value="1"/>
</dbReference>
<dbReference type="OrthoDB" id="417662at2759"/>
<dbReference type="Proteomes" id="UP000601435">
    <property type="component" value="Unassembled WGS sequence"/>
</dbReference>
<dbReference type="InterPro" id="IPR036397">
    <property type="entry name" value="RNaseH_sf"/>
</dbReference>
<protein>
    <recommendedName>
        <fullName evidence="2">RNase H type-1 domain-containing protein</fullName>
    </recommendedName>
</protein>
<proteinExistence type="predicted"/>
<evidence type="ECO:0000313" key="3">
    <source>
        <dbReference type="EMBL" id="CAE7262287.1"/>
    </source>
</evidence>
<dbReference type="EMBL" id="CAJNJA010010770">
    <property type="protein sequence ID" value="CAE7262287.1"/>
    <property type="molecule type" value="Genomic_DNA"/>
</dbReference>
<feature type="non-terminal residue" evidence="3">
    <location>
        <position position="1661"/>
    </location>
</feature>
<accession>A0A812M9Z9</accession>
<dbReference type="PROSITE" id="PS50879">
    <property type="entry name" value="RNASE_H_1"/>
    <property type="match status" value="1"/>
</dbReference>
<feature type="non-terminal residue" evidence="3">
    <location>
        <position position="1"/>
    </location>
</feature>